<evidence type="ECO:0000313" key="4">
    <source>
        <dbReference type="Proteomes" id="UP000697710"/>
    </source>
</evidence>
<keyword evidence="3" id="KW-0547">Nucleotide-binding</keyword>
<proteinExistence type="predicted"/>
<dbReference type="PROSITE" id="PS51194">
    <property type="entry name" value="HELICASE_CTER"/>
    <property type="match status" value="1"/>
</dbReference>
<dbReference type="Proteomes" id="UP000697710">
    <property type="component" value="Unassembled WGS sequence"/>
</dbReference>
<dbReference type="PANTHER" id="PTHR10799">
    <property type="entry name" value="SNF2/RAD54 HELICASE FAMILY"/>
    <property type="match status" value="1"/>
</dbReference>
<gene>
    <name evidence="3" type="ORF">KC729_21990</name>
</gene>
<dbReference type="InterPro" id="IPR027417">
    <property type="entry name" value="P-loop_NTPase"/>
</dbReference>
<organism evidence="3 4">
    <name type="scientific">Eiseniibacteriota bacterium</name>
    <dbReference type="NCBI Taxonomy" id="2212470"/>
    <lineage>
        <taxon>Bacteria</taxon>
        <taxon>Candidatus Eiseniibacteriota</taxon>
    </lineage>
</organism>
<dbReference type="GO" id="GO:0016787">
    <property type="term" value="F:hydrolase activity"/>
    <property type="evidence" value="ECO:0007669"/>
    <property type="project" value="UniProtKB-KW"/>
</dbReference>
<dbReference type="EMBL" id="JAGQHR010001140">
    <property type="protein sequence ID" value="MCA9730368.1"/>
    <property type="molecule type" value="Genomic_DNA"/>
</dbReference>
<comment type="caution">
    <text evidence="3">The sequence shown here is derived from an EMBL/GenBank/DDBJ whole genome shotgun (WGS) entry which is preliminary data.</text>
</comment>
<dbReference type="SUPFAM" id="SSF52540">
    <property type="entry name" value="P-loop containing nucleoside triphosphate hydrolases"/>
    <property type="match status" value="1"/>
</dbReference>
<reference evidence="3" key="1">
    <citation type="submission" date="2020-04" db="EMBL/GenBank/DDBJ databases">
        <authorList>
            <person name="Zhang T."/>
        </authorList>
    </citation>
    <scope>NUCLEOTIDE SEQUENCE</scope>
    <source>
        <strain evidence="3">HKST-UBA01</strain>
    </source>
</reference>
<evidence type="ECO:0000313" key="3">
    <source>
        <dbReference type="EMBL" id="MCA9730368.1"/>
    </source>
</evidence>
<dbReference type="Pfam" id="PF00271">
    <property type="entry name" value="Helicase_C"/>
    <property type="match status" value="1"/>
</dbReference>
<name>A0A956M4G4_UNCEI</name>
<sequence>HCRALGPDARAETLLNILYENQQEENDPDLKYLIFTEFVPTQTMLRDFLEQHGFSVVCLNGSMDLEERRRVQRQFAEKARILVSTDAGGEGLNLQFAHIIINYDLPWNPMRIEQRIGRVDRIGQKRPVKAFNLIFEDSVELRVQEVLEEKLATILDEFGVDKTQDVLDSAESGAVFERLYAQAILNPGDIEKNIDRLIQEVREQAKDEVAGRSYYGETVL</sequence>
<feature type="domain" description="Helicase C-terminal" evidence="2">
    <location>
        <begin position="13"/>
        <end position="167"/>
    </location>
</feature>
<dbReference type="AlphaFoldDB" id="A0A956M4G4"/>
<evidence type="ECO:0000259" key="2">
    <source>
        <dbReference type="PROSITE" id="PS51194"/>
    </source>
</evidence>
<evidence type="ECO:0000256" key="1">
    <source>
        <dbReference type="ARBA" id="ARBA00022801"/>
    </source>
</evidence>
<dbReference type="SMART" id="SM00490">
    <property type="entry name" value="HELICc"/>
    <property type="match status" value="1"/>
</dbReference>
<feature type="non-terminal residue" evidence="3">
    <location>
        <position position="220"/>
    </location>
</feature>
<feature type="non-terminal residue" evidence="3">
    <location>
        <position position="1"/>
    </location>
</feature>
<dbReference type="InterPro" id="IPR049730">
    <property type="entry name" value="SNF2/RAD54-like_C"/>
</dbReference>
<dbReference type="InterPro" id="IPR001650">
    <property type="entry name" value="Helicase_C-like"/>
</dbReference>
<keyword evidence="1" id="KW-0378">Hydrolase</keyword>
<protein>
    <submittedName>
        <fullName evidence="3">SWF/SNF helicase family protein</fullName>
    </submittedName>
</protein>
<keyword evidence="3" id="KW-0347">Helicase</keyword>
<dbReference type="GO" id="GO:0004386">
    <property type="term" value="F:helicase activity"/>
    <property type="evidence" value="ECO:0007669"/>
    <property type="project" value="UniProtKB-KW"/>
</dbReference>
<keyword evidence="3" id="KW-0067">ATP-binding</keyword>
<accession>A0A956M4G4</accession>
<reference evidence="3" key="2">
    <citation type="journal article" date="2021" name="Microbiome">
        <title>Successional dynamics and alternative stable states in a saline activated sludge microbial community over 9 years.</title>
        <authorList>
            <person name="Wang Y."/>
            <person name="Ye J."/>
            <person name="Ju F."/>
            <person name="Liu L."/>
            <person name="Boyd J.A."/>
            <person name="Deng Y."/>
            <person name="Parks D.H."/>
            <person name="Jiang X."/>
            <person name="Yin X."/>
            <person name="Woodcroft B.J."/>
            <person name="Tyson G.W."/>
            <person name="Hugenholtz P."/>
            <person name="Polz M.F."/>
            <person name="Zhang T."/>
        </authorList>
    </citation>
    <scope>NUCLEOTIDE SEQUENCE</scope>
    <source>
        <strain evidence="3">HKST-UBA01</strain>
    </source>
</reference>
<dbReference type="Gene3D" id="3.40.50.300">
    <property type="entry name" value="P-loop containing nucleotide triphosphate hydrolases"/>
    <property type="match status" value="1"/>
</dbReference>
<dbReference type="CDD" id="cd18793">
    <property type="entry name" value="SF2_C_SNF"/>
    <property type="match status" value="1"/>
</dbReference>